<dbReference type="Pfam" id="PF00926">
    <property type="entry name" value="DHBP_synthase"/>
    <property type="match status" value="1"/>
</dbReference>
<dbReference type="InterPro" id="IPR000422">
    <property type="entry name" value="DHBP_synthase_RibB"/>
</dbReference>
<evidence type="ECO:0000313" key="5">
    <source>
        <dbReference type="EMBL" id="GFF25071.1"/>
    </source>
</evidence>
<evidence type="ECO:0000256" key="3">
    <source>
        <dbReference type="ARBA" id="ARBA00022619"/>
    </source>
</evidence>
<dbReference type="InterPro" id="IPR017945">
    <property type="entry name" value="DHBP_synth_RibB-like_a/b_dom"/>
</dbReference>
<organism evidence="5 6">
    <name type="scientific">Aspergillus udagawae</name>
    <dbReference type="NCBI Taxonomy" id="91492"/>
    <lineage>
        <taxon>Eukaryota</taxon>
        <taxon>Fungi</taxon>
        <taxon>Dikarya</taxon>
        <taxon>Ascomycota</taxon>
        <taxon>Pezizomycotina</taxon>
        <taxon>Eurotiomycetes</taxon>
        <taxon>Eurotiomycetidae</taxon>
        <taxon>Eurotiales</taxon>
        <taxon>Aspergillaceae</taxon>
        <taxon>Aspergillus</taxon>
        <taxon>Aspergillus subgen. Fumigati</taxon>
    </lineage>
</organism>
<keyword evidence="4" id="KW-0479">Metal-binding</keyword>
<dbReference type="EMBL" id="BLKC01000006">
    <property type="protein sequence ID" value="GFF25071.1"/>
    <property type="molecule type" value="Genomic_DNA"/>
</dbReference>
<keyword evidence="3" id="KW-0686">Riboflavin biosynthesis</keyword>
<dbReference type="PANTHER" id="PTHR21327">
    <property type="entry name" value="GTP CYCLOHYDROLASE II-RELATED"/>
    <property type="match status" value="1"/>
</dbReference>
<protein>
    <recommendedName>
        <fullName evidence="2">3,4-dihydroxy-2-butanone-4-phosphate synthase</fullName>
        <ecNumber evidence="2">4.1.99.12</ecNumber>
    </recommendedName>
</protein>
<dbReference type="Gene3D" id="3.90.870.10">
    <property type="entry name" value="DHBP synthase"/>
    <property type="match status" value="1"/>
</dbReference>
<dbReference type="PANTHER" id="PTHR21327:SF18">
    <property type="entry name" value="3,4-DIHYDROXY-2-BUTANONE 4-PHOSPHATE SYNTHASE"/>
    <property type="match status" value="1"/>
</dbReference>
<evidence type="ECO:0000256" key="1">
    <source>
        <dbReference type="ARBA" id="ARBA00004904"/>
    </source>
</evidence>
<dbReference type="GO" id="GO:0009231">
    <property type="term" value="P:riboflavin biosynthetic process"/>
    <property type="evidence" value="ECO:0007669"/>
    <property type="project" value="UniProtKB-UniPathway"/>
</dbReference>
<evidence type="ECO:0000256" key="4">
    <source>
        <dbReference type="ARBA" id="ARBA00022723"/>
    </source>
</evidence>
<reference evidence="5 6" key="1">
    <citation type="submission" date="2020-01" db="EMBL/GenBank/DDBJ databases">
        <title>Draft genome sequence of Aspergillus udagawae IFM 46972.</title>
        <authorList>
            <person name="Takahashi H."/>
            <person name="Yaguchi T."/>
        </authorList>
    </citation>
    <scope>NUCLEOTIDE SEQUENCE [LARGE SCALE GENOMIC DNA]</scope>
    <source>
        <strain evidence="5 6">IFM 46972</strain>
    </source>
</reference>
<name>A0A8H3N9U1_9EURO</name>
<gene>
    <name evidence="5" type="ORF">IFM46972_01272</name>
</gene>
<dbReference type="Proteomes" id="UP000465221">
    <property type="component" value="Unassembled WGS sequence"/>
</dbReference>
<dbReference type="UniPathway" id="UPA00275"/>
<evidence type="ECO:0000256" key="2">
    <source>
        <dbReference type="ARBA" id="ARBA00012153"/>
    </source>
</evidence>
<comment type="caution">
    <text evidence="5">The sequence shown here is derived from an EMBL/GenBank/DDBJ whole genome shotgun (WGS) entry which is preliminary data.</text>
</comment>
<evidence type="ECO:0000313" key="6">
    <source>
        <dbReference type="Proteomes" id="UP000465221"/>
    </source>
</evidence>
<dbReference type="AlphaFoldDB" id="A0A8H3N9U1"/>
<proteinExistence type="predicted"/>
<dbReference type="GO" id="GO:0046872">
    <property type="term" value="F:metal ion binding"/>
    <property type="evidence" value="ECO:0007669"/>
    <property type="project" value="UniProtKB-KW"/>
</dbReference>
<comment type="pathway">
    <text evidence="1">Cofactor biosynthesis; riboflavin biosynthesis; 2-hydroxy-3-oxobutyl phosphate from D-ribulose 5-phosphate: step 1/1.</text>
</comment>
<dbReference type="GO" id="GO:0005758">
    <property type="term" value="C:mitochondrial intermembrane space"/>
    <property type="evidence" value="ECO:0007669"/>
    <property type="project" value="TreeGrafter"/>
</dbReference>
<dbReference type="SUPFAM" id="SSF55821">
    <property type="entry name" value="YrdC/RibB"/>
    <property type="match status" value="1"/>
</dbReference>
<dbReference type="GO" id="GO:0005829">
    <property type="term" value="C:cytosol"/>
    <property type="evidence" value="ECO:0007669"/>
    <property type="project" value="TreeGrafter"/>
</dbReference>
<sequence length="127" mass="14081">MRSNISSFWTYSGLICALISSEIARRLSLLQMVVESTDPRGIAYTISIDSSNLSDYSLICRTLTSLTAKSEHFQPPGHIIPIKATSGRVRKRKGYIEVTVDFCHLAGKLHVGVIRELVEDVRQGMGN</sequence>
<dbReference type="EC" id="4.1.99.12" evidence="2"/>
<accession>A0A8H3N9U1</accession>
<dbReference type="GO" id="GO:0008686">
    <property type="term" value="F:3,4-dihydroxy-2-butanone-4-phosphate synthase activity"/>
    <property type="evidence" value="ECO:0007669"/>
    <property type="project" value="UniProtKB-EC"/>
</dbReference>